<sequence>MPELEVVGRMLMKGGRTPYENALEVLSYVLSFSSFYLFVCVAKRQVAKHSFRAESSTWSRLVFNCVGEREESELFIRSQRDEQLEREKAETETFMQAAARLGICVLGIQVSYLLWGLMQERIMTRPYETGELFKSSKFLVFANRFLALFVAFVAVKMRGRPRSSEGQAPLYKYSFSSVSNILSSVFQYEALKFVSFPTQVLAKSCKMVPVMLMGYVVNRKSYSALEYAVATVVTAGATIFKLNERNDAPEKNTELVGIVLIVGYMGMDSFTSNWQSKVFKQYGVESTTMMMYSNLFSSGFTALGLLVTLEIVDVVHFLTRNPSVVPHIVTMSVCSAVGQLFIFYTIKHYGPLVFATIQTVRQLLSIVLSIGFFGHEVNFMEAMGVFLVFSALGGQILHKWLTRKRSSPPRKLTSPCERVEETSEDAEAAVNNTPVSDNPQAALLAK</sequence>
<dbReference type="SUPFAM" id="SSF103481">
    <property type="entry name" value="Multidrug resistance efflux transporter EmrE"/>
    <property type="match status" value="1"/>
</dbReference>
<dbReference type="InterPro" id="IPR013657">
    <property type="entry name" value="SCL35B1-4/HUT1"/>
</dbReference>
<keyword evidence="2" id="KW-0813">Transport</keyword>
<reference evidence="8 9" key="1">
    <citation type="journal article" date="2024" name="Science">
        <title>Giant polyketide synthase enzymes in the biosynthesis of giant marine polyether toxins.</title>
        <authorList>
            <person name="Fallon T.R."/>
            <person name="Shende V.V."/>
            <person name="Wierzbicki I.H."/>
            <person name="Pendleton A.L."/>
            <person name="Watervoot N.F."/>
            <person name="Auber R.P."/>
            <person name="Gonzalez D.J."/>
            <person name="Wisecaver J.H."/>
            <person name="Moore B.S."/>
        </authorList>
    </citation>
    <scope>NUCLEOTIDE SEQUENCE [LARGE SCALE GENOMIC DNA]</scope>
    <source>
        <strain evidence="8 9">12B1</strain>
    </source>
</reference>
<dbReference type="PANTHER" id="PTHR10778:SF13">
    <property type="entry name" value="ADENOSINE 3'-PHOSPHO 5'-PHOSPHOSULFATE TRANSPORTER 1"/>
    <property type="match status" value="1"/>
</dbReference>
<organism evidence="8 9">
    <name type="scientific">Prymnesium parvum</name>
    <name type="common">Toxic golden alga</name>
    <dbReference type="NCBI Taxonomy" id="97485"/>
    <lineage>
        <taxon>Eukaryota</taxon>
        <taxon>Haptista</taxon>
        <taxon>Haptophyta</taxon>
        <taxon>Prymnesiophyceae</taxon>
        <taxon>Prymnesiales</taxon>
        <taxon>Prymnesiaceae</taxon>
        <taxon>Prymnesium</taxon>
    </lineage>
</organism>
<feature type="transmembrane region" description="Helical" evidence="7">
    <location>
        <begin position="97"/>
        <end position="118"/>
    </location>
</feature>
<dbReference type="Pfam" id="PF08449">
    <property type="entry name" value="UAA"/>
    <property type="match status" value="1"/>
</dbReference>
<feature type="compositionally biased region" description="Polar residues" evidence="6">
    <location>
        <begin position="430"/>
        <end position="439"/>
    </location>
</feature>
<accession>A0AB34ITT5</accession>
<evidence type="ECO:0000256" key="3">
    <source>
        <dbReference type="ARBA" id="ARBA00022692"/>
    </source>
</evidence>
<feature type="transmembrane region" description="Helical" evidence="7">
    <location>
        <begin position="255"/>
        <end position="274"/>
    </location>
</feature>
<evidence type="ECO:0000256" key="4">
    <source>
        <dbReference type="ARBA" id="ARBA00022989"/>
    </source>
</evidence>
<dbReference type="AlphaFoldDB" id="A0AB34ITT5"/>
<evidence type="ECO:0000256" key="6">
    <source>
        <dbReference type="SAM" id="MobiDB-lite"/>
    </source>
</evidence>
<proteinExistence type="predicted"/>
<feature type="transmembrane region" description="Helical" evidence="7">
    <location>
        <begin position="25"/>
        <end position="42"/>
    </location>
</feature>
<comment type="caution">
    <text evidence="8">The sequence shown here is derived from an EMBL/GenBank/DDBJ whole genome shotgun (WGS) entry which is preliminary data.</text>
</comment>
<feature type="transmembrane region" description="Helical" evidence="7">
    <location>
        <begin position="324"/>
        <end position="345"/>
    </location>
</feature>
<keyword evidence="5 7" id="KW-0472">Membrane</keyword>
<evidence type="ECO:0000313" key="9">
    <source>
        <dbReference type="Proteomes" id="UP001515480"/>
    </source>
</evidence>
<dbReference type="Proteomes" id="UP001515480">
    <property type="component" value="Unassembled WGS sequence"/>
</dbReference>
<dbReference type="GO" id="GO:0000139">
    <property type="term" value="C:Golgi membrane"/>
    <property type="evidence" value="ECO:0007669"/>
    <property type="project" value="TreeGrafter"/>
</dbReference>
<dbReference type="PANTHER" id="PTHR10778">
    <property type="entry name" value="SOLUTE CARRIER FAMILY 35 MEMBER B"/>
    <property type="match status" value="1"/>
</dbReference>
<dbReference type="GO" id="GO:0046964">
    <property type="term" value="F:3'-phosphoadenosine 5'-phosphosulfate transmembrane transporter activity"/>
    <property type="evidence" value="ECO:0007669"/>
    <property type="project" value="TreeGrafter"/>
</dbReference>
<evidence type="ECO:0000256" key="2">
    <source>
        <dbReference type="ARBA" id="ARBA00022448"/>
    </source>
</evidence>
<keyword evidence="9" id="KW-1185">Reference proteome</keyword>
<dbReference type="GO" id="GO:0005789">
    <property type="term" value="C:endoplasmic reticulum membrane"/>
    <property type="evidence" value="ECO:0007669"/>
    <property type="project" value="TreeGrafter"/>
</dbReference>
<feature type="transmembrane region" description="Helical" evidence="7">
    <location>
        <begin position="379"/>
        <end position="401"/>
    </location>
</feature>
<feature type="transmembrane region" description="Helical" evidence="7">
    <location>
        <begin position="138"/>
        <end position="158"/>
    </location>
</feature>
<comment type="subcellular location">
    <subcellularLocation>
        <location evidence="1">Membrane</location>
        <topology evidence="1">Multi-pass membrane protein</topology>
    </subcellularLocation>
</comment>
<gene>
    <name evidence="8" type="ORF">AB1Y20_007191</name>
</gene>
<evidence type="ECO:0000256" key="1">
    <source>
        <dbReference type="ARBA" id="ARBA00004141"/>
    </source>
</evidence>
<feature type="transmembrane region" description="Helical" evidence="7">
    <location>
        <begin position="352"/>
        <end position="373"/>
    </location>
</feature>
<keyword evidence="3 7" id="KW-0812">Transmembrane</keyword>
<keyword evidence="4 7" id="KW-1133">Transmembrane helix</keyword>
<name>A0AB34ITT5_PRYPA</name>
<evidence type="ECO:0000256" key="5">
    <source>
        <dbReference type="ARBA" id="ARBA00023136"/>
    </source>
</evidence>
<feature type="region of interest" description="Disordered" evidence="6">
    <location>
        <begin position="406"/>
        <end position="446"/>
    </location>
</feature>
<evidence type="ECO:0000256" key="7">
    <source>
        <dbReference type="SAM" id="Phobius"/>
    </source>
</evidence>
<dbReference type="EMBL" id="JBGBPQ010000017">
    <property type="protein sequence ID" value="KAL1507571.1"/>
    <property type="molecule type" value="Genomic_DNA"/>
</dbReference>
<feature type="transmembrane region" description="Helical" evidence="7">
    <location>
        <begin position="224"/>
        <end position="243"/>
    </location>
</feature>
<feature type="transmembrane region" description="Helical" evidence="7">
    <location>
        <begin position="295"/>
        <end position="318"/>
    </location>
</feature>
<evidence type="ECO:0000313" key="8">
    <source>
        <dbReference type="EMBL" id="KAL1507571.1"/>
    </source>
</evidence>
<protein>
    <submittedName>
        <fullName evidence="8">Uncharacterized protein</fullName>
    </submittedName>
</protein>
<dbReference type="InterPro" id="IPR037185">
    <property type="entry name" value="EmrE-like"/>
</dbReference>